<keyword evidence="2" id="KW-1185">Reference proteome</keyword>
<dbReference type="Gene3D" id="3.20.20.370">
    <property type="entry name" value="Glycoside hydrolase/deacetylase"/>
    <property type="match status" value="1"/>
</dbReference>
<dbReference type="SUPFAM" id="SSF88713">
    <property type="entry name" value="Glycoside hydrolase/deacetylase"/>
    <property type="match status" value="1"/>
</dbReference>
<accession>A0A4R1I4Z9</accession>
<dbReference type="GO" id="GO:0005975">
    <property type="term" value="P:carbohydrate metabolic process"/>
    <property type="evidence" value="ECO:0007669"/>
    <property type="project" value="InterPro"/>
</dbReference>
<evidence type="ECO:0008006" key="3">
    <source>
        <dbReference type="Google" id="ProtNLM"/>
    </source>
</evidence>
<dbReference type="Proteomes" id="UP000295030">
    <property type="component" value="Unassembled WGS sequence"/>
</dbReference>
<dbReference type="PANTHER" id="PTHR43123:SF4">
    <property type="entry name" value="POLYSACCHARIDE DEACETYLASE"/>
    <property type="match status" value="1"/>
</dbReference>
<gene>
    <name evidence="1" type="ORF">EV667_0475</name>
</gene>
<evidence type="ECO:0000313" key="2">
    <source>
        <dbReference type="Proteomes" id="UP000295030"/>
    </source>
</evidence>
<sequence length="298" mass="32819">MSAPALVTHGRYSSSSIKDRPTYRWPNGTGLAVYIAVGVEEYSFGEGLAEDLFPGASKPDLVNASWRDYGNRVGAFRLFERLASFGIKPAVLLNTAVYDHAPAVITAAREIGAEFLAHGISNSHTLAGMNPQDEAAYLRAVVERITREEGAPPAGWSSPWLAHSPATLDLLAAEGFKYVADFRMDDQPVWLNTQTGRLMSMPYALELNDSTTIIGRQASARDFAEMIIDEFDEMLEASTTQPLVMSVVVHSFISGQPFRLRALTRALEHIAARHEQIWLTRPGDIAGWAEERMEPVAR</sequence>
<proteinExistence type="predicted"/>
<evidence type="ECO:0000313" key="1">
    <source>
        <dbReference type="EMBL" id="TCK30387.1"/>
    </source>
</evidence>
<dbReference type="EMBL" id="SMFY01000001">
    <property type="protein sequence ID" value="TCK30387.1"/>
    <property type="molecule type" value="Genomic_DNA"/>
</dbReference>
<reference evidence="1 2" key="1">
    <citation type="submission" date="2019-03" db="EMBL/GenBank/DDBJ databases">
        <title>Genomic Encyclopedia of Type Strains, Phase IV (KMG-IV): sequencing the most valuable type-strain genomes for metagenomic binning, comparative biology and taxonomic classification.</title>
        <authorList>
            <person name="Goeker M."/>
        </authorList>
    </citation>
    <scope>NUCLEOTIDE SEQUENCE [LARGE SCALE GENOMIC DNA]</scope>
    <source>
        <strain evidence="1 2">DSM 101</strain>
    </source>
</reference>
<dbReference type="AlphaFoldDB" id="A0A4R1I4Z9"/>
<protein>
    <recommendedName>
        <fullName evidence="3">Chitooligosaccharide deacetylase</fullName>
    </recommendedName>
</protein>
<name>A0A4R1I4Z9_ANCAQ</name>
<comment type="caution">
    <text evidence="1">The sequence shown here is derived from an EMBL/GenBank/DDBJ whole genome shotgun (WGS) entry which is preliminary data.</text>
</comment>
<dbReference type="CDD" id="cd10979">
    <property type="entry name" value="CE4_PuuE_like"/>
    <property type="match status" value="1"/>
</dbReference>
<dbReference type="InterPro" id="IPR011330">
    <property type="entry name" value="Glyco_hydro/deAcase_b/a-brl"/>
</dbReference>
<organism evidence="1 2">
    <name type="scientific">Ancylobacter aquaticus</name>
    <dbReference type="NCBI Taxonomy" id="100"/>
    <lineage>
        <taxon>Bacteria</taxon>
        <taxon>Pseudomonadati</taxon>
        <taxon>Pseudomonadota</taxon>
        <taxon>Alphaproteobacteria</taxon>
        <taxon>Hyphomicrobiales</taxon>
        <taxon>Xanthobacteraceae</taxon>
        <taxon>Ancylobacter</taxon>
    </lineage>
</organism>
<dbReference type="RefSeq" id="WP_207907660.1">
    <property type="nucleotide sequence ID" value="NZ_SMFY01000001.1"/>
</dbReference>
<dbReference type="PANTHER" id="PTHR43123">
    <property type="entry name" value="POLYSACCHARIDE DEACETYLASE-RELATED"/>
    <property type="match status" value="1"/>
</dbReference>